<keyword evidence="1" id="KW-1133">Transmembrane helix</keyword>
<dbReference type="KEGG" id="kbs:EPA93_27580"/>
<sequence>MLRLSLKRWHPSRYELWMFGLVALATLARLVLIYNNWPTTNSDEGNMGLVALHVAYRGELPIFFYGLPYMGPVEGYLAAPLFHILGPSLFTLRLALIPLFVLFIAALFYLTRLLYSEKLALLIVVLFSFGSLDIISRQLKAVGEYPETELFAALICLFAAWFALSYARFSATASRREWWKRLLAYGLLGLVIGLALWVDFLILPFVASAGLLLLLFCRKELFSLMGLSLLIGCIIGIFPLIVYNVTAPLDRNSLNVLLDIHHAGAQALVGVELPWLKQIIGTVMIALPLATGANPLCPLEAIPMFGASSPLMAQCSILQGGWGLGYLALGVIAVLGAAGVAWKLWREQRTAQALTLEERQELILQCSRLMVLLSAGLTLLLYLISPSPAVVPFTSARYLTCLLIAVPALLWPLWRGLRRVQTGWGQARRIASAGILLVILAVFVLGTFRTFAEIPMAQDYYRQEGALIHKLESLGATRIYSEYWTCNRLTFHSQEKVICSALEANLAPGFDRYAPYRDIVRAAAHPAYVFPLGSQQITNFARKLAELKIACQRYTFAGYAIFLPERPVSLGRQEVAAGLVMLA</sequence>
<evidence type="ECO:0000313" key="2">
    <source>
        <dbReference type="EMBL" id="QBD79537.1"/>
    </source>
</evidence>
<feature type="transmembrane region" description="Helical" evidence="1">
    <location>
        <begin position="430"/>
        <end position="452"/>
    </location>
</feature>
<name>A0A4P6JV64_KTERU</name>
<evidence type="ECO:0008006" key="4">
    <source>
        <dbReference type="Google" id="ProtNLM"/>
    </source>
</evidence>
<dbReference type="OrthoDB" id="5124967at2"/>
<dbReference type="RefSeq" id="WP_129890589.1">
    <property type="nucleotide sequence ID" value="NZ_CP035758.1"/>
</dbReference>
<feature type="transmembrane region" description="Helical" evidence="1">
    <location>
        <begin position="182"/>
        <end position="215"/>
    </location>
</feature>
<accession>A0A4P6JV64</accession>
<feature type="transmembrane region" description="Helical" evidence="1">
    <location>
        <begin position="396"/>
        <end position="414"/>
    </location>
</feature>
<protein>
    <recommendedName>
        <fullName evidence="4">Glycosyltransferase RgtA/B/C/D-like domain-containing protein</fullName>
    </recommendedName>
</protein>
<keyword evidence="1" id="KW-0812">Transmembrane</keyword>
<feature type="transmembrane region" description="Helical" evidence="1">
    <location>
        <begin position="221"/>
        <end position="243"/>
    </location>
</feature>
<keyword evidence="3" id="KW-1185">Reference proteome</keyword>
<dbReference type="AlphaFoldDB" id="A0A4P6JV64"/>
<reference evidence="2 3" key="1">
    <citation type="submission" date="2019-01" db="EMBL/GenBank/DDBJ databases">
        <title>Ktedonosporobacter rubrisoli SCAWS-G2.</title>
        <authorList>
            <person name="Huang Y."/>
            <person name="Yan B."/>
        </authorList>
    </citation>
    <scope>NUCLEOTIDE SEQUENCE [LARGE SCALE GENOMIC DNA]</scope>
    <source>
        <strain evidence="2 3">SCAWS-G2</strain>
    </source>
</reference>
<proteinExistence type="predicted"/>
<feature type="transmembrane region" description="Helical" evidence="1">
    <location>
        <begin position="90"/>
        <end position="110"/>
    </location>
</feature>
<feature type="transmembrane region" description="Helical" evidence="1">
    <location>
        <begin position="362"/>
        <end position="384"/>
    </location>
</feature>
<dbReference type="EMBL" id="CP035758">
    <property type="protein sequence ID" value="QBD79537.1"/>
    <property type="molecule type" value="Genomic_DNA"/>
</dbReference>
<evidence type="ECO:0000256" key="1">
    <source>
        <dbReference type="SAM" id="Phobius"/>
    </source>
</evidence>
<feature type="transmembrane region" description="Helical" evidence="1">
    <location>
        <begin position="322"/>
        <end position="342"/>
    </location>
</feature>
<keyword evidence="1" id="KW-0472">Membrane</keyword>
<dbReference type="Proteomes" id="UP000290365">
    <property type="component" value="Chromosome"/>
</dbReference>
<organism evidence="2 3">
    <name type="scientific">Ktedonosporobacter rubrisoli</name>
    <dbReference type="NCBI Taxonomy" id="2509675"/>
    <lineage>
        <taxon>Bacteria</taxon>
        <taxon>Bacillati</taxon>
        <taxon>Chloroflexota</taxon>
        <taxon>Ktedonobacteria</taxon>
        <taxon>Ktedonobacterales</taxon>
        <taxon>Ktedonosporobacteraceae</taxon>
        <taxon>Ktedonosporobacter</taxon>
    </lineage>
</organism>
<feature type="transmembrane region" description="Helical" evidence="1">
    <location>
        <begin position="16"/>
        <end position="37"/>
    </location>
</feature>
<feature type="transmembrane region" description="Helical" evidence="1">
    <location>
        <begin position="151"/>
        <end position="170"/>
    </location>
</feature>
<evidence type="ECO:0000313" key="3">
    <source>
        <dbReference type="Proteomes" id="UP000290365"/>
    </source>
</evidence>
<feature type="transmembrane region" description="Helical" evidence="1">
    <location>
        <begin position="119"/>
        <end position="139"/>
    </location>
</feature>
<gene>
    <name evidence="2" type="ORF">EPA93_27580</name>
</gene>